<dbReference type="PROSITE" id="PS00028">
    <property type="entry name" value="ZINC_FINGER_C2H2_1"/>
    <property type="match status" value="1"/>
</dbReference>
<dbReference type="InterPro" id="IPR013087">
    <property type="entry name" value="Znf_C2H2_type"/>
</dbReference>
<dbReference type="Proteomes" id="UP001642483">
    <property type="component" value="Unassembled WGS sequence"/>
</dbReference>
<gene>
    <name evidence="4" type="ORF">CVLEPA_LOCUS11278</name>
</gene>
<feature type="compositionally biased region" description="Polar residues" evidence="2">
    <location>
        <begin position="285"/>
        <end position="294"/>
    </location>
</feature>
<evidence type="ECO:0000313" key="4">
    <source>
        <dbReference type="EMBL" id="CAK8681037.1"/>
    </source>
</evidence>
<organism evidence="4 5">
    <name type="scientific">Clavelina lepadiformis</name>
    <name type="common">Light-bulb sea squirt</name>
    <name type="synonym">Ascidia lepadiformis</name>
    <dbReference type="NCBI Taxonomy" id="159417"/>
    <lineage>
        <taxon>Eukaryota</taxon>
        <taxon>Metazoa</taxon>
        <taxon>Chordata</taxon>
        <taxon>Tunicata</taxon>
        <taxon>Ascidiacea</taxon>
        <taxon>Aplousobranchia</taxon>
        <taxon>Clavelinidae</taxon>
        <taxon>Clavelina</taxon>
    </lineage>
</organism>
<evidence type="ECO:0000259" key="3">
    <source>
        <dbReference type="PROSITE" id="PS50157"/>
    </source>
</evidence>
<comment type="caution">
    <text evidence="4">The sequence shown here is derived from an EMBL/GenBank/DDBJ whole genome shotgun (WGS) entry which is preliminary data.</text>
</comment>
<keyword evidence="1" id="KW-0862">Zinc</keyword>
<evidence type="ECO:0000313" key="5">
    <source>
        <dbReference type="Proteomes" id="UP001642483"/>
    </source>
</evidence>
<keyword evidence="1" id="KW-0479">Metal-binding</keyword>
<accession>A0ABP0FRG6</accession>
<feature type="domain" description="C2H2-type" evidence="3">
    <location>
        <begin position="241"/>
        <end position="269"/>
    </location>
</feature>
<sequence>MDPIFFLPRPFYKAGDDLRRFLYLFHSYCRLTKLSDEGKKPFFLASIQEMFLLRLSHLPVAEMSLEDLIYQFELIVDYPEALYRMRKSFFNRRQLQDESACDFVKTINTLGQQDDSNADKEYSHAYISDAKLNEAEESLFNSQQSKDLLVGRDPRKVNVDTRHTRFTLSTNTCWSSRIFRDSPSKQTKRKPGLTANSESSFSPFNLTQTGCSSLEISFCGQEMNTNLKPGSVSQTHDGNRFFCKLCDKIYKRKDYYRVHYRNKHAGNQLGIENAFVKTDGDQAPEPTSRSTENPEASDERNKISRNDLIEMERKMGKCKRCHSELGFMDDENYSQYEKTHQCERNLPALTASLLACFALLTFNSFFSHKNIHLTLKPKRNCRQPSPSRAQYYTKQIPRDEGINVEHACTNTNPEVPRPQKLRSEIVVVDGDTIPEDFPEDYRDNDKRSKSECRSDSYCGPQNIRDRTEFDRFLIDIQRKNIRQWSDRLKSESAWVVEFVCNVEFYINPLWYIPIGVPIALLEFIISNKGSCYLHLGRHGSFRDNLCFLRHVALYRQKLRGIAKRRIDINPSKVKLQTQDEHQRLPTG</sequence>
<evidence type="ECO:0000256" key="1">
    <source>
        <dbReference type="PROSITE-ProRule" id="PRU00042"/>
    </source>
</evidence>
<keyword evidence="5" id="KW-1185">Reference proteome</keyword>
<protein>
    <recommendedName>
        <fullName evidence="3">C2H2-type domain-containing protein</fullName>
    </recommendedName>
</protein>
<evidence type="ECO:0000256" key="2">
    <source>
        <dbReference type="SAM" id="MobiDB-lite"/>
    </source>
</evidence>
<dbReference type="PROSITE" id="PS50157">
    <property type="entry name" value="ZINC_FINGER_C2H2_2"/>
    <property type="match status" value="1"/>
</dbReference>
<keyword evidence="1" id="KW-0863">Zinc-finger</keyword>
<reference evidence="4 5" key="1">
    <citation type="submission" date="2024-02" db="EMBL/GenBank/DDBJ databases">
        <authorList>
            <person name="Daric V."/>
            <person name="Darras S."/>
        </authorList>
    </citation>
    <scope>NUCLEOTIDE SEQUENCE [LARGE SCALE GENOMIC DNA]</scope>
</reference>
<proteinExistence type="predicted"/>
<name>A0ABP0FRG6_CLALP</name>
<feature type="region of interest" description="Disordered" evidence="2">
    <location>
        <begin position="278"/>
        <end position="305"/>
    </location>
</feature>
<dbReference type="EMBL" id="CAWYQH010000079">
    <property type="protein sequence ID" value="CAK8681037.1"/>
    <property type="molecule type" value="Genomic_DNA"/>
</dbReference>
<feature type="region of interest" description="Disordered" evidence="2">
    <location>
        <begin position="181"/>
        <end position="201"/>
    </location>
</feature>